<accession>A0A9X2AN37</accession>
<dbReference type="EMBL" id="JALGBI010000001">
    <property type="protein sequence ID" value="MCJ0764388.1"/>
    <property type="molecule type" value="Genomic_DNA"/>
</dbReference>
<dbReference type="PROSITE" id="PS51007">
    <property type="entry name" value="CYTC"/>
    <property type="match status" value="1"/>
</dbReference>
<keyword evidence="4" id="KW-0249">Electron transport</keyword>
<dbReference type="GO" id="GO:0020037">
    <property type="term" value="F:heme binding"/>
    <property type="evidence" value="ECO:0007669"/>
    <property type="project" value="InterPro"/>
</dbReference>
<reference evidence="9" key="1">
    <citation type="submission" date="2022-03" db="EMBL/GenBank/DDBJ databases">
        <authorList>
            <person name="Woo C.Y."/>
        </authorList>
    </citation>
    <scope>NUCLEOTIDE SEQUENCE</scope>
    <source>
        <strain evidence="9">CYS-02</strain>
    </source>
</reference>
<evidence type="ECO:0000313" key="9">
    <source>
        <dbReference type="EMBL" id="MCJ0764388.1"/>
    </source>
</evidence>
<protein>
    <submittedName>
        <fullName evidence="9">C-type cytochrome</fullName>
    </submittedName>
</protein>
<keyword evidence="7" id="KW-0732">Signal</keyword>
<keyword evidence="5 6" id="KW-0408">Iron</keyword>
<dbReference type="InterPro" id="IPR002327">
    <property type="entry name" value="Cyt_c_1A/1B"/>
</dbReference>
<comment type="caution">
    <text evidence="9">The sequence shown here is derived from an EMBL/GenBank/DDBJ whole genome shotgun (WGS) entry which is preliminary data.</text>
</comment>
<dbReference type="PRINTS" id="PR00604">
    <property type="entry name" value="CYTCHRMECIAB"/>
</dbReference>
<evidence type="ECO:0000256" key="7">
    <source>
        <dbReference type="SAM" id="SignalP"/>
    </source>
</evidence>
<dbReference type="GO" id="GO:0046872">
    <property type="term" value="F:metal ion binding"/>
    <property type="evidence" value="ECO:0007669"/>
    <property type="project" value="UniProtKB-KW"/>
</dbReference>
<sequence length="124" mass="13216">MGAGGWPARQALAAALLAACAAGAPAQSVERGRQLYETRCGACHSVDANRVGPMHQGVLGRRAGSVPGFDYSPALAHAGFRWDRARLLAWLTDPEALVPGQKMGYRLEQAQDREDVVAYLATLK</sequence>
<feature type="chain" id="PRO_5040971456" evidence="7">
    <location>
        <begin position="27"/>
        <end position="124"/>
    </location>
</feature>
<keyword evidence="10" id="KW-1185">Reference proteome</keyword>
<feature type="domain" description="Cytochrome c" evidence="8">
    <location>
        <begin position="27"/>
        <end position="124"/>
    </location>
</feature>
<name>A0A9X2AN37_9BURK</name>
<evidence type="ECO:0000256" key="6">
    <source>
        <dbReference type="PROSITE-ProRule" id="PRU00433"/>
    </source>
</evidence>
<dbReference type="InterPro" id="IPR036909">
    <property type="entry name" value="Cyt_c-like_dom_sf"/>
</dbReference>
<evidence type="ECO:0000256" key="5">
    <source>
        <dbReference type="ARBA" id="ARBA00023004"/>
    </source>
</evidence>
<keyword evidence="3 6" id="KW-0479">Metal-binding</keyword>
<dbReference type="PANTHER" id="PTHR11961">
    <property type="entry name" value="CYTOCHROME C"/>
    <property type="match status" value="1"/>
</dbReference>
<evidence type="ECO:0000313" key="10">
    <source>
        <dbReference type="Proteomes" id="UP001139447"/>
    </source>
</evidence>
<dbReference type="GO" id="GO:0009055">
    <property type="term" value="F:electron transfer activity"/>
    <property type="evidence" value="ECO:0007669"/>
    <property type="project" value="InterPro"/>
</dbReference>
<evidence type="ECO:0000256" key="3">
    <source>
        <dbReference type="ARBA" id="ARBA00022723"/>
    </source>
</evidence>
<dbReference type="AlphaFoldDB" id="A0A9X2AN37"/>
<dbReference type="RefSeq" id="WP_243307008.1">
    <property type="nucleotide sequence ID" value="NZ_JALGBI010000001.1"/>
</dbReference>
<dbReference type="Proteomes" id="UP001139447">
    <property type="component" value="Unassembled WGS sequence"/>
</dbReference>
<keyword evidence="2 6" id="KW-0349">Heme</keyword>
<keyword evidence="1" id="KW-0813">Transport</keyword>
<dbReference type="InterPro" id="IPR009056">
    <property type="entry name" value="Cyt_c-like_dom"/>
</dbReference>
<dbReference type="Pfam" id="PF00034">
    <property type="entry name" value="Cytochrom_C"/>
    <property type="match status" value="1"/>
</dbReference>
<dbReference type="Gene3D" id="1.10.760.10">
    <property type="entry name" value="Cytochrome c-like domain"/>
    <property type="match status" value="1"/>
</dbReference>
<gene>
    <name evidence="9" type="ORF">MMF98_14315</name>
</gene>
<dbReference type="SUPFAM" id="SSF46626">
    <property type="entry name" value="Cytochrome c"/>
    <property type="match status" value="1"/>
</dbReference>
<evidence type="ECO:0000256" key="4">
    <source>
        <dbReference type="ARBA" id="ARBA00022982"/>
    </source>
</evidence>
<evidence type="ECO:0000256" key="1">
    <source>
        <dbReference type="ARBA" id="ARBA00022448"/>
    </source>
</evidence>
<evidence type="ECO:0000256" key="2">
    <source>
        <dbReference type="ARBA" id="ARBA00022617"/>
    </source>
</evidence>
<proteinExistence type="predicted"/>
<organism evidence="9 10">
    <name type="scientific">Variovorax terrae</name>
    <dbReference type="NCBI Taxonomy" id="2923278"/>
    <lineage>
        <taxon>Bacteria</taxon>
        <taxon>Pseudomonadati</taxon>
        <taxon>Pseudomonadota</taxon>
        <taxon>Betaproteobacteria</taxon>
        <taxon>Burkholderiales</taxon>
        <taxon>Comamonadaceae</taxon>
        <taxon>Variovorax</taxon>
    </lineage>
</organism>
<evidence type="ECO:0000259" key="8">
    <source>
        <dbReference type="PROSITE" id="PS51007"/>
    </source>
</evidence>
<feature type="signal peptide" evidence="7">
    <location>
        <begin position="1"/>
        <end position="26"/>
    </location>
</feature>